<sequence length="270" mass="30730">MPINFLTALRAQNKESYIQIPLENGLESFIEGIYEFDSTMLCEQVALFSDGYPALILMPSCSDTVTVRSKTSQITLGSAWICGGIIQRSFLQSAKLEGTIRIVRFHAPAFFRLFNLRPDCFASQPVYDLTHSPDPVFRLFITTYYQATDAKSRIMAVVNFISGQHIPSTKIPALLQERLEEIEKSSSPTTPHVNYKWWQRAFKKHLGLAPQQYIQIQRFLKAYALLEACPSLSLNDVAYKIGYYDSNHLLKEFNKYIGQSPKAHFKTGLL</sequence>
<evidence type="ECO:0000256" key="2">
    <source>
        <dbReference type="ARBA" id="ARBA00023125"/>
    </source>
</evidence>
<evidence type="ECO:0000313" key="6">
    <source>
        <dbReference type="Proteomes" id="UP000254893"/>
    </source>
</evidence>
<keyword evidence="1" id="KW-0805">Transcription regulation</keyword>
<name>A0A380BI05_SPHSI</name>
<accession>A0A380BI05</accession>
<dbReference type="RefSeq" id="WP_115169157.1">
    <property type="nucleotide sequence ID" value="NZ_UGYW01000002.1"/>
</dbReference>
<evidence type="ECO:0000256" key="3">
    <source>
        <dbReference type="ARBA" id="ARBA00023163"/>
    </source>
</evidence>
<protein>
    <submittedName>
        <fullName evidence="5">L-rhamnose operon regulatory protein rhaS</fullName>
    </submittedName>
</protein>
<dbReference type="Gene3D" id="1.10.10.60">
    <property type="entry name" value="Homeodomain-like"/>
    <property type="match status" value="1"/>
</dbReference>
<dbReference type="Pfam" id="PF12833">
    <property type="entry name" value="HTH_18"/>
    <property type="match status" value="1"/>
</dbReference>
<reference evidence="5 6" key="1">
    <citation type="submission" date="2018-06" db="EMBL/GenBank/DDBJ databases">
        <authorList>
            <consortium name="Pathogen Informatics"/>
            <person name="Doyle S."/>
        </authorList>
    </citation>
    <scope>NUCLEOTIDE SEQUENCE [LARGE SCALE GENOMIC DNA]</scope>
    <source>
        <strain evidence="5 6">NCTC11388</strain>
    </source>
</reference>
<evidence type="ECO:0000313" key="5">
    <source>
        <dbReference type="EMBL" id="SUJ01300.1"/>
    </source>
</evidence>
<keyword evidence="2" id="KW-0238">DNA-binding</keyword>
<dbReference type="PANTHER" id="PTHR46796:SF13">
    <property type="entry name" value="HTH-TYPE TRANSCRIPTIONAL ACTIVATOR RHAS"/>
    <property type="match status" value="1"/>
</dbReference>
<dbReference type="InterPro" id="IPR018060">
    <property type="entry name" value="HTH_AraC"/>
</dbReference>
<dbReference type="EMBL" id="UGYW01000002">
    <property type="protein sequence ID" value="SUJ01300.1"/>
    <property type="molecule type" value="Genomic_DNA"/>
</dbReference>
<dbReference type="PROSITE" id="PS01124">
    <property type="entry name" value="HTH_ARAC_FAMILY_2"/>
    <property type="match status" value="1"/>
</dbReference>
<gene>
    <name evidence="5" type="primary">rhaS_2</name>
    <name evidence="5" type="ORF">NCTC11388_00754</name>
</gene>
<evidence type="ECO:0000259" key="4">
    <source>
        <dbReference type="PROSITE" id="PS01124"/>
    </source>
</evidence>
<dbReference type="SMART" id="SM00342">
    <property type="entry name" value="HTH_ARAC"/>
    <property type="match status" value="1"/>
</dbReference>
<dbReference type="AlphaFoldDB" id="A0A380BI05"/>
<dbReference type="GO" id="GO:0043565">
    <property type="term" value="F:sequence-specific DNA binding"/>
    <property type="evidence" value="ECO:0007669"/>
    <property type="project" value="InterPro"/>
</dbReference>
<keyword evidence="3" id="KW-0804">Transcription</keyword>
<dbReference type="Proteomes" id="UP000254893">
    <property type="component" value="Unassembled WGS sequence"/>
</dbReference>
<dbReference type="SUPFAM" id="SSF46689">
    <property type="entry name" value="Homeodomain-like"/>
    <property type="match status" value="1"/>
</dbReference>
<dbReference type="InterPro" id="IPR009057">
    <property type="entry name" value="Homeodomain-like_sf"/>
</dbReference>
<dbReference type="InterPro" id="IPR050204">
    <property type="entry name" value="AraC_XylS_family_regulators"/>
</dbReference>
<dbReference type="PANTHER" id="PTHR46796">
    <property type="entry name" value="HTH-TYPE TRANSCRIPTIONAL ACTIVATOR RHAS-RELATED"/>
    <property type="match status" value="1"/>
</dbReference>
<organism evidence="5 6">
    <name type="scientific">Sphingobacterium spiritivorum</name>
    <name type="common">Flavobacterium spiritivorum</name>
    <dbReference type="NCBI Taxonomy" id="258"/>
    <lineage>
        <taxon>Bacteria</taxon>
        <taxon>Pseudomonadati</taxon>
        <taxon>Bacteroidota</taxon>
        <taxon>Sphingobacteriia</taxon>
        <taxon>Sphingobacteriales</taxon>
        <taxon>Sphingobacteriaceae</taxon>
        <taxon>Sphingobacterium</taxon>
    </lineage>
</organism>
<dbReference type="GO" id="GO:0003700">
    <property type="term" value="F:DNA-binding transcription factor activity"/>
    <property type="evidence" value="ECO:0007669"/>
    <property type="project" value="InterPro"/>
</dbReference>
<feature type="domain" description="HTH araC/xylS-type" evidence="4">
    <location>
        <begin position="169"/>
        <end position="267"/>
    </location>
</feature>
<evidence type="ECO:0000256" key="1">
    <source>
        <dbReference type="ARBA" id="ARBA00023015"/>
    </source>
</evidence>
<proteinExistence type="predicted"/>